<dbReference type="Proteomes" id="UP001373714">
    <property type="component" value="Unassembled WGS sequence"/>
</dbReference>
<evidence type="ECO:0000313" key="15">
    <source>
        <dbReference type="Proteomes" id="UP001373714"/>
    </source>
</evidence>
<dbReference type="PANTHER" id="PTHR11474">
    <property type="entry name" value="TYROSINASE FAMILY MEMBER"/>
    <property type="match status" value="1"/>
</dbReference>
<keyword evidence="12" id="KW-0732">Signal</keyword>
<evidence type="ECO:0000256" key="3">
    <source>
        <dbReference type="ARBA" id="ARBA00011906"/>
    </source>
</evidence>
<comment type="catalytic activity">
    <reaction evidence="9">
        <text>2 L-dopa + O2 = 2 L-dopaquinone + 2 H2O</text>
        <dbReference type="Rhea" id="RHEA:34287"/>
        <dbReference type="ChEBI" id="CHEBI:15377"/>
        <dbReference type="ChEBI" id="CHEBI:15379"/>
        <dbReference type="ChEBI" id="CHEBI:57504"/>
        <dbReference type="ChEBI" id="CHEBI:57924"/>
        <dbReference type="EC" id="1.14.18.1"/>
    </reaction>
</comment>
<dbReference type="SUPFAM" id="SSF48056">
    <property type="entry name" value="Di-copper centre-containing domain"/>
    <property type="match status" value="1"/>
</dbReference>
<dbReference type="GO" id="GO:0042438">
    <property type="term" value="P:melanin biosynthetic process"/>
    <property type="evidence" value="ECO:0007669"/>
    <property type="project" value="UniProtKB-KW"/>
</dbReference>
<feature type="region of interest" description="Disordered" evidence="11">
    <location>
        <begin position="65"/>
        <end position="114"/>
    </location>
</feature>
<evidence type="ECO:0000313" key="14">
    <source>
        <dbReference type="EMBL" id="KAK6343604.1"/>
    </source>
</evidence>
<dbReference type="GO" id="GO:0046872">
    <property type="term" value="F:metal ion binding"/>
    <property type="evidence" value="ECO:0007669"/>
    <property type="project" value="UniProtKB-KW"/>
</dbReference>
<feature type="signal peptide" evidence="12">
    <location>
        <begin position="1"/>
        <end position="22"/>
    </location>
</feature>
<feature type="chain" id="PRO_5043945341" description="tyrosinase" evidence="12">
    <location>
        <begin position="23"/>
        <end position="706"/>
    </location>
</feature>
<evidence type="ECO:0000256" key="7">
    <source>
        <dbReference type="ARBA" id="ARBA00023033"/>
    </source>
</evidence>
<dbReference type="GO" id="GO:0004503">
    <property type="term" value="F:tyrosinase activity"/>
    <property type="evidence" value="ECO:0007669"/>
    <property type="project" value="UniProtKB-EC"/>
</dbReference>
<evidence type="ECO:0000256" key="12">
    <source>
        <dbReference type="SAM" id="SignalP"/>
    </source>
</evidence>
<sequence length="706" mass="78786">MAGWSSLKYVLVASSIFSITNARPAEGPLRGEQKLQNRYYYAKNNNYYAYQNDAERPTPTTIKYEHKASATRARPTRSPTLRAAAASPTSTSTAKPKEDGEYDPTSLKRFSGSYGSDPKGPIIVTGVQNGQTAVRKEIRDLIKNPTEFSLFIMALYRMQKQPQSMETSYYGLSGIHGAPFKPWGGIDLVEGGNPEWGFCPHHDVLFLPWHRPYMALFEQTIWKHASDIVDEIPDGPKKEKFKAVLPGLRLPYWDWAADGSIPEEICQQNFIQIESVRYDKESIQNPLFSYWFSDLSEFKNYPWGDVKETIRFPAKFGTPATHIREINSVMKANEGAWRDRIYQVLTGYKTFTSMASTGYDPANGFQFESFEGVHGTVHFAVGQNLEDSGMGKGSGDNADGPVMMGHMNPPVYSAFDPISWLHHVNVDRIFSIWQTLNPDAYKFSGSTRMSTWILPAGTFVDEKTPLYPFRKSADTFYTGADVEDLKKFGYSYPETDSGSAKDTMIAINKLYGARTPAFAIKNAKDSSRRQKRQAADPVASVVDNGNKYTDWIINIEVNNGAEYGTFGINAFLGEPSANSSAKWITDPNSVGSHGVLTKFSNKVNELVTGTIPLTAALLKRVESKELESLRPEIVVPYLLKNLKLKVRTAVNGIVEDLKEVKDLKIQIVAGEVTLPKDIQTAPTYGDYKSKIDWIDVRAGKLTPAAQ</sequence>
<dbReference type="InterPro" id="IPR008922">
    <property type="entry name" value="Di-copper_centre_dom_sf"/>
</dbReference>
<evidence type="ECO:0000256" key="4">
    <source>
        <dbReference type="ARBA" id="ARBA00022723"/>
    </source>
</evidence>
<dbReference type="Pfam" id="PF18132">
    <property type="entry name" value="Tyrosinase_C"/>
    <property type="match status" value="1"/>
</dbReference>
<dbReference type="AlphaFoldDB" id="A0AAV9UNB0"/>
<protein>
    <recommendedName>
        <fullName evidence="3">tyrosinase</fullName>
        <ecNumber evidence="3">1.14.18.1</ecNumber>
    </recommendedName>
</protein>
<keyword evidence="15" id="KW-1185">Reference proteome</keyword>
<evidence type="ECO:0000256" key="1">
    <source>
        <dbReference type="ARBA" id="ARBA00001973"/>
    </source>
</evidence>
<comment type="similarity">
    <text evidence="2">Belongs to the tyrosinase family.</text>
</comment>
<dbReference type="PANTHER" id="PTHR11474:SF76">
    <property type="entry name" value="SHKT DOMAIN-CONTAINING PROTEIN"/>
    <property type="match status" value="1"/>
</dbReference>
<organism evidence="14 15">
    <name type="scientific">Orbilia blumenaviensis</name>
    <dbReference type="NCBI Taxonomy" id="1796055"/>
    <lineage>
        <taxon>Eukaryota</taxon>
        <taxon>Fungi</taxon>
        <taxon>Dikarya</taxon>
        <taxon>Ascomycota</taxon>
        <taxon>Pezizomycotina</taxon>
        <taxon>Orbiliomycetes</taxon>
        <taxon>Orbiliales</taxon>
        <taxon>Orbiliaceae</taxon>
        <taxon>Orbilia</taxon>
    </lineage>
</organism>
<comment type="caution">
    <text evidence="14">The sequence shown here is derived from an EMBL/GenBank/DDBJ whole genome shotgun (WGS) entry which is preliminary data.</text>
</comment>
<dbReference type="EMBL" id="JAVHNS010000009">
    <property type="protein sequence ID" value="KAK6343604.1"/>
    <property type="molecule type" value="Genomic_DNA"/>
</dbReference>
<evidence type="ECO:0000256" key="5">
    <source>
        <dbReference type="ARBA" id="ARBA00023002"/>
    </source>
</evidence>
<accession>A0AAV9UNB0</accession>
<dbReference type="Pfam" id="PF00264">
    <property type="entry name" value="Tyrosinase"/>
    <property type="match status" value="1"/>
</dbReference>
<evidence type="ECO:0000256" key="2">
    <source>
        <dbReference type="ARBA" id="ARBA00009928"/>
    </source>
</evidence>
<evidence type="ECO:0000256" key="9">
    <source>
        <dbReference type="ARBA" id="ARBA00048233"/>
    </source>
</evidence>
<dbReference type="InterPro" id="IPR041640">
    <property type="entry name" value="Tyrosinase_C"/>
</dbReference>
<dbReference type="InterPro" id="IPR002227">
    <property type="entry name" value="Tyrosinase_Cu-bd"/>
</dbReference>
<feature type="compositionally biased region" description="Low complexity" evidence="11">
    <location>
        <begin position="70"/>
        <end position="94"/>
    </location>
</feature>
<keyword evidence="5" id="KW-0560">Oxidoreductase</keyword>
<keyword evidence="7" id="KW-0503">Monooxygenase</keyword>
<dbReference type="Gene3D" id="1.10.1280.10">
    <property type="entry name" value="Di-copper center containing domain from catechol oxidase"/>
    <property type="match status" value="1"/>
</dbReference>
<keyword evidence="8" id="KW-0470">Melanin biosynthesis</keyword>
<dbReference type="PROSITE" id="PS00497">
    <property type="entry name" value="TYROSINASE_1"/>
    <property type="match status" value="1"/>
</dbReference>
<comment type="cofactor">
    <cofactor evidence="1">
        <name>Cu(2+)</name>
        <dbReference type="ChEBI" id="CHEBI:29036"/>
    </cofactor>
</comment>
<keyword evidence="4" id="KW-0479">Metal-binding</keyword>
<evidence type="ECO:0000256" key="11">
    <source>
        <dbReference type="SAM" id="MobiDB-lite"/>
    </source>
</evidence>
<dbReference type="PRINTS" id="PR00092">
    <property type="entry name" value="TYROSINASE"/>
</dbReference>
<evidence type="ECO:0000256" key="8">
    <source>
        <dbReference type="ARBA" id="ARBA00023101"/>
    </source>
</evidence>
<dbReference type="Gene3D" id="2.60.310.20">
    <property type="match status" value="1"/>
</dbReference>
<evidence type="ECO:0000256" key="6">
    <source>
        <dbReference type="ARBA" id="ARBA00023008"/>
    </source>
</evidence>
<gene>
    <name evidence="14" type="ORF">TWF730_011195</name>
</gene>
<feature type="domain" description="Tyrosinase copper-binding" evidence="13">
    <location>
        <begin position="201"/>
        <end position="218"/>
    </location>
</feature>
<evidence type="ECO:0000259" key="13">
    <source>
        <dbReference type="PROSITE" id="PS00497"/>
    </source>
</evidence>
<reference evidence="14 15" key="1">
    <citation type="submission" date="2019-10" db="EMBL/GenBank/DDBJ databases">
        <authorList>
            <person name="Palmer J.M."/>
        </authorList>
    </citation>
    <scope>NUCLEOTIDE SEQUENCE [LARGE SCALE GENOMIC DNA]</scope>
    <source>
        <strain evidence="14 15">TWF730</strain>
    </source>
</reference>
<proteinExistence type="inferred from homology"/>
<comment type="catalytic activity">
    <reaction evidence="10">
        <text>L-tyrosine + O2 = L-dopaquinone + H2O</text>
        <dbReference type="Rhea" id="RHEA:18117"/>
        <dbReference type="ChEBI" id="CHEBI:15377"/>
        <dbReference type="ChEBI" id="CHEBI:15379"/>
        <dbReference type="ChEBI" id="CHEBI:57924"/>
        <dbReference type="ChEBI" id="CHEBI:58315"/>
        <dbReference type="EC" id="1.14.18.1"/>
    </reaction>
</comment>
<dbReference type="InterPro" id="IPR050316">
    <property type="entry name" value="Tyrosinase/Hemocyanin"/>
</dbReference>
<dbReference type="EC" id="1.14.18.1" evidence="3"/>
<evidence type="ECO:0000256" key="10">
    <source>
        <dbReference type="ARBA" id="ARBA00048881"/>
    </source>
</evidence>
<name>A0AAV9UNB0_9PEZI</name>
<keyword evidence="6" id="KW-0186">Copper</keyword>